<reference evidence="14 15" key="1">
    <citation type="journal article" date="2016" name="Nat. Commun.">
        <title>Thousands of microbial genomes shed light on interconnected biogeochemical processes in an aquifer system.</title>
        <authorList>
            <person name="Anantharaman K."/>
            <person name="Brown C.T."/>
            <person name="Hug L.A."/>
            <person name="Sharon I."/>
            <person name="Castelle C.J."/>
            <person name="Probst A.J."/>
            <person name="Thomas B.C."/>
            <person name="Singh A."/>
            <person name="Wilkins M.J."/>
            <person name="Karaoz U."/>
            <person name="Brodie E.L."/>
            <person name="Williams K.H."/>
            <person name="Hubbard S.S."/>
            <person name="Banfield J.F."/>
        </authorList>
    </citation>
    <scope>NUCLEOTIDE SEQUENCE [LARGE SCALE GENOMIC DNA]</scope>
</reference>
<dbReference type="InterPro" id="IPR000644">
    <property type="entry name" value="CBS_dom"/>
</dbReference>
<dbReference type="GO" id="GO:0046872">
    <property type="term" value="F:metal ion binding"/>
    <property type="evidence" value="ECO:0007669"/>
    <property type="project" value="UniProtKB-KW"/>
</dbReference>
<keyword evidence="5 9" id="KW-0630">Potassium</keyword>
<comment type="caution">
    <text evidence="14">The sequence shown here is derived from an EMBL/GenBank/DDBJ whole genome shotgun (WGS) entry which is preliminary data.</text>
</comment>
<dbReference type="SUPFAM" id="SSF54631">
    <property type="entry name" value="CBS-domain pair"/>
    <property type="match status" value="1"/>
</dbReference>
<feature type="binding site" description="in other chain" evidence="9">
    <location>
        <position position="304"/>
    </location>
    <ligand>
        <name>K(+)</name>
        <dbReference type="ChEBI" id="CHEBI:29103"/>
        <note>ligand shared between two tetrameric partners</note>
    </ligand>
</feature>
<evidence type="ECO:0000256" key="4">
    <source>
        <dbReference type="ARBA" id="ARBA00022749"/>
    </source>
</evidence>
<feature type="binding site" description="in other chain" evidence="9">
    <location>
        <position position="299"/>
    </location>
    <ligand>
        <name>K(+)</name>
        <dbReference type="ChEBI" id="CHEBI:29103"/>
        <note>ligand shared between two tetrameric partners</note>
    </ligand>
</feature>
<dbReference type="InterPro" id="IPR015875">
    <property type="entry name" value="IMP_DH/GMP_Rdtase_CS"/>
</dbReference>
<dbReference type="SUPFAM" id="SSF51412">
    <property type="entry name" value="Inosine monophosphate dehydrogenase (IMPDH)"/>
    <property type="match status" value="1"/>
</dbReference>
<feature type="domain" description="CBS" evidence="13">
    <location>
        <begin position="92"/>
        <end position="151"/>
    </location>
</feature>
<dbReference type="Proteomes" id="UP000177376">
    <property type="component" value="Unassembled WGS sequence"/>
</dbReference>
<dbReference type="AlphaFoldDB" id="A0A1G1YIZ4"/>
<dbReference type="GO" id="GO:0003938">
    <property type="term" value="F:IMP dehydrogenase activity"/>
    <property type="evidence" value="ECO:0007669"/>
    <property type="project" value="UniProtKB-EC"/>
</dbReference>
<dbReference type="PANTHER" id="PTHR11911">
    <property type="entry name" value="INOSINE-5-MONOPHOSPHATE DEHYDROGENASE RELATED"/>
    <property type="match status" value="1"/>
</dbReference>
<evidence type="ECO:0000256" key="2">
    <source>
        <dbReference type="ARBA" id="ARBA00022723"/>
    </source>
</evidence>
<dbReference type="PROSITE" id="PS00487">
    <property type="entry name" value="IMP_DH_GMP_RED"/>
    <property type="match status" value="1"/>
</dbReference>
<keyword evidence="8 12" id="KW-0520">NAD</keyword>
<dbReference type="InterPro" id="IPR005990">
    <property type="entry name" value="IMP_DH"/>
</dbReference>
<dbReference type="SMART" id="SM00116">
    <property type="entry name" value="CBS"/>
    <property type="match status" value="2"/>
</dbReference>
<evidence type="ECO:0000256" key="3">
    <source>
        <dbReference type="ARBA" id="ARBA00022737"/>
    </source>
</evidence>
<dbReference type="UniPathway" id="UPA00601">
    <property type="reaction ID" value="UER00295"/>
</dbReference>
<evidence type="ECO:0000256" key="9">
    <source>
        <dbReference type="PIRSR" id="PIRSR000130-4"/>
    </source>
</evidence>
<organism evidence="14 15">
    <name type="scientific">Candidatus Buchananbacteria bacterium RIFCSPLOWO2_01_FULL_39_33</name>
    <dbReference type="NCBI Taxonomy" id="1797543"/>
    <lineage>
        <taxon>Bacteria</taxon>
        <taxon>Candidatus Buchananiibacteriota</taxon>
    </lineage>
</organism>
<proteinExistence type="inferred from homology"/>
<comment type="subunit">
    <text evidence="1">Homotetramer.</text>
</comment>
<evidence type="ECO:0000256" key="11">
    <source>
        <dbReference type="RuleBase" id="RU003927"/>
    </source>
</evidence>
<gene>
    <name evidence="14" type="ORF">A3A02_00650</name>
</gene>
<feature type="binding site" evidence="8">
    <location>
        <begin position="247"/>
        <end position="249"/>
    </location>
    <ligand>
        <name>NAD(+)</name>
        <dbReference type="ChEBI" id="CHEBI:57540"/>
    </ligand>
</feature>
<protein>
    <recommendedName>
        <fullName evidence="12">Inosine-5'-monophosphate dehydrogenase</fullName>
        <ecNumber evidence="12">1.1.1.205</ecNumber>
    </recommendedName>
</protein>
<dbReference type="EMBL" id="MHIM01000033">
    <property type="protein sequence ID" value="OGY51670.1"/>
    <property type="molecule type" value="Genomic_DNA"/>
</dbReference>
<evidence type="ECO:0000256" key="10">
    <source>
        <dbReference type="PROSITE-ProRule" id="PRU00703"/>
    </source>
</evidence>
<dbReference type="SMART" id="SM01240">
    <property type="entry name" value="IMPDH"/>
    <property type="match status" value="1"/>
</dbReference>
<evidence type="ECO:0000256" key="7">
    <source>
        <dbReference type="ARBA" id="ARBA00023122"/>
    </source>
</evidence>
<keyword evidence="3" id="KW-0677">Repeat</keyword>
<dbReference type="PIRSF" id="PIRSF000130">
    <property type="entry name" value="IMPDH"/>
    <property type="match status" value="1"/>
</dbReference>
<name>A0A1G1YIZ4_9BACT</name>
<dbReference type="InterPro" id="IPR046342">
    <property type="entry name" value="CBS_dom_sf"/>
</dbReference>
<keyword evidence="12" id="KW-0658">Purine biosynthesis</keyword>
<dbReference type="InterPro" id="IPR013785">
    <property type="entry name" value="Aldolase_TIM"/>
</dbReference>
<dbReference type="CDD" id="cd04601">
    <property type="entry name" value="CBS_pair_IMPDH"/>
    <property type="match status" value="1"/>
</dbReference>
<keyword evidence="7 10" id="KW-0129">CBS domain</keyword>
<evidence type="ECO:0000256" key="8">
    <source>
        <dbReference type="PIRSR" id="PIRSR000130-3"/>
    </source>
</evidence>
<dbReference type="GO" id="GO:0005737">
    <property type="term" value="C:cytoplasm"/>
    <property type="evidence" value="ECO:0007669"/>
    <property type="project" value="TreeGrafter"/>
</dbReference>
<evidence type="ECO:0000256" key="12">
    <source>
        <dbReference type="RuleBase" id="RU003928"/>
    </source>
</evidence>
<comment type="catalytic activity">
    <reaction evidence="12">
        <text>IMP + NAD(+) + H2O = XMP + NADH + H(+)</text>
        <dbReference type="Rhea" id="RHEA:11708"/>
        <dbReference type="ChEBI" id="CHEBI:15377"/>
        <dbReference type="ChEBI" id="CHEBI:15378"/>
        <dbReference type="ChEBI" id="CHEBI:57464"/>
        <dbReference type="ChEBI" id="CHEBI:57540"/>
        <dbReference type="ChEBI" id="CHEBI:57945"/>
        <dbReference type="ChEBI" id="CHEBI:58053"/>
        <dbReference type="EC" id="1.1.1.205"/>
    </reaction>
</comment>
<keyword evidence="2 12" id="KW-0479">Metal-binding</keyword>
<accession>A0A1G1YIZ4</accession>
<feature type="binding site" description="in other chain" evidence="9">
    <location>
        <position position="301"/>
    </location>
    <ligand>
        <name>K(+)</name>
        <dbReference type="ChEBI" id="CHEBI:29103"/>
        <note>ligand shared between two tetrameric partners</note>
    </ligand>
</feature>
<evidence type="ECO:0000256" key="1">
    <source>
        <dbReference type="ARBA" id="ARBA00011881"/>
    </source>
</evidence>
<dbReference type="Gene3D" id="3.20.20.70">
    <property type="entry name" value="Aldolase class I"/>
    <property type="match status" value="1"/>
</dbReference>
<dbReference type="Pfam" id="PF00571">
    <property type="entry name" value="CBS"/>
    <property type="match status" value="2"/>
</dbReference>
<dbReference type="PANTHER" id="PTHR11911:SF122">
    <property type="entry name" value="GMP REDUCTASE"/>
    <property type="match status" value="1"/>
</dbReference>
<dbReference type="Pfam" id="PF00478">
    <property type="entry name" value="IMPDH"/>
    <property type="match status" value="1"/>
</dbReference>
<dbReference type="PROSITE" id="PS51371">
    <property type="entry name" value="CBS"/>
    <property type="match status" value="2"/>
</dbReference>
<feature type="domain" description="CBS" evidence="13">
    <location>
        <begin position="152"/>
        <end position="210"/>
    </location>
</feature>
<evidence type="ECO:0000259" key="13">
    <source>
        <dbReference type="PROSITE" id="PS51371"/>
    </source>
</evidence>
<dbReference type="GO" id="GO:0006183">
    <property type="term" value="P:GTP biosynthetic process"/>
    <property type="evidence" value="ECO:0007669"/>
    <property type="project" value="TreeGrafter"/>
</dbReference>
<keyword evidence="6 11" id="KW-0560">Oxidoreductase</keyword>
<dbReference type="FunFam" id="3.20.20.70:FF:000003">
    <property type="entry name" value="GMP reductase"/>
    <property type="match status" value="1"/>
</dbReference>
<dbReference type="NCBIfam" id="TIGR01302">
    <property type="entry name" value="IMP_dehydrog"/>
    <property type="match status" value="1"/>
</dbReference>
<dbReference type="GO" id="GO:0006177">
    <property type="term" value="P:GMP biosynthetic process"/>
    <property type="evidence" value="ECO:0007669"/>
    <property type="project" value="UniProtKB-KW"/>
</dbReference>
<dbReference type="InterPro" id="IPR001093">
    <property type="entry name" value="IMP_DH_GMPRt"/>
</dbReference>
<sequence length="471" mass="50695">MYIPTALSYDDVLLVPQKSEVKSRQDVDTSTQLTRNISLKIPIVSANMDTVTESAMAIAMAQEGGIGIVHRFCDITKQVSEIKRVKRKQNIIITHPFIISSTATLADFKNKSEELNCSAFLVSDDNTALLGLITRRDVVFCSNDQTLVRDIMTPREKLIVAPVNIPMEEAKKILKDNKIEKLPLVDANFQIKGLITEKDIMRNSSNTQASKDNLGRLLVGAAIGVRGDYLARAVTLTEAGADILVLDIAHGHSTNALEAIKIIKRLLPHMELIGGNIATAQGALDLIEAGVDGVKVGIGPGSICTTRLTTGFGVPQLSAVLNVAPVCKKYGVPLIADGGIRQSADLVKALAAGADTVMMGGQLSGTEESPGPTINYQGRQCKISRGMASLTAALSRPDAKEKHHQITPEGIEARVPYRGPVKNILARYLGGLRSGMSYGNAQTIKDLRNCQFIRITKAGLKESEAHDNEVL</sequence>
<feature type="binding site" evidence="8">
    <location>
        <begin position="297"/>
        <end position="299"/>
    </location>
    <ligand>
        <name>NAD(+)</name>
        <dbReference type="ChEBI" id="CHEBI:57540"/>
    </ligand>
</feature>
<evidence type="ECO:0000313" key="14">
    <source>
        <dbReference type="EMBL" id="OGY51670.1"/>
    </source>
</evidence>
<dbReference type="EC" id="1.1.1.205" evidence="12"/>
<comment type="similarity">
    <text evidence="11">Belongs to the IMPDH/GMPR family.</text>
</comment>
<evidence type="ECO:0000313" key="15">
    <source>
        <dbReference type="Proteomes" id="UP000177376"/>
    </source>
</evidence>
<dbReference type="CDD" id="cd00381">
    <property type="entry name" value="IMPDH"/>
    <property type="match status" value="1"/>
</dbReference>
<comment type="pathway">
    <text evidence="12">Purine metabolism; XMP biosynthesis via de novo pathway; XMP from IMP: step 1/1.</text>
</comment>
<evidence type="ECO:0000256" key="5">
    <source>
        <dbReference type="ARBA" id="ARBA00022958"/>
    </source>
</evidence>
<evidence type="ECO:0000256" key="6">
    <source>
        <dbReference type="ARBA" id="ARBA00023002"/>
    </source>
</evidence>
<keyword evidence="4 12" id="KW-0332">GMP biosynthesis</keyword>